<dbReference type="GeneID" id="87804290"/>
<reference evidence="1" key="1">
    <citation type="submission" date="2023-10" db="EMBL/GenBank/DDBJ databases">
        <authorList>
            <person name="Noh H."/>
        </authorList>
    </citation>
    <scope>NUCLEOTIDE SEQUENCE</scope>
    <source>
        <strain evidence="1">DUCC4014</strain>
    </source>
</reference>
<sequence>MATPSPSPAGPLSWDILRDVIEVATDAGTLARIARVSRAANQPAIRRLYTHLDISGPRLHDLLRMHTPQPPANAYNLQLYKWRLATRYYLPMHEHQRRALALVRSLNIRNISRPALEALYAAAASTPGVPLFPNVEKVHVYGRPDGPQGDQGVLPAPDRIVLFPSTAHLCAWWTDRDGATGYPPNFGLFPTQPPQSVIYHQPWRSNTTEICPFKARLQGPVQVIYFLEDYGQSAYVDIPHPDQRCIVCGGRTVFNARDYGGTLFSQAW</sequence>
<name>A0AAF0Y644_9TREE</name>
<dbReference type="EMBL" id="CP086714">
    <property type="protein sequence ID" value="WOO77453.1"/>
    <property type="molecule type" value="Genomic_DNA"/>
</dbReference>
<keyword evidence="2" id="KW-1185">Reference proteome</keyword>
<evidence type="ECO:0000313" key="2">
    <source>
        <dbReference type="Proteomes" id="UP000827549"/>
    </source>
</evidence>
<dbReference type="RefSeq" id="XP_062623485.1">
    <property type="nucleotide sequence ID" value="XM_062767501.1"/>
</dbReference>
<gene>
    <name evidence="1" type="ORF">LOC62_01G001032</name>
</gene>
<organism evidence="1 2">
    <name type="scientific">Vanrija pseudolonga</name>
    <dbReference type="NCBI Taxonomy" id="143232"/>
    <lineage>
        <taxon>Eukaryota</taxon>
        <taxon>Fungi</taxon>
        <taxon>Dikarya</taxon>
        <taxon>Basidiomycota</taxon>
        <taxon>Agaricomycotina</taxon>
        <taxon>Tremellomycetes</taxon>
        <taxon>Trichosporonales</taxon>
        <taxon>Trichosporonaceae</taxon>
        <taxon>Vanrija</taxon>
    </lineage>
</organism>
<protein>
    <recommendedName>
        <fullName evidence="3">F-box domain-containing protein</fullName>
    </recommendedName>
</protein>
<accession>A0AAF0Y644</accession>
<proteinExistence type="predicted"/>
<evidence type="ECO:0008006" key="3">
    <source>
        <dbReference type="Google" id="ProtNLM"/>
    </source>
</evidence>
<dbReference type="Proteomes" id="UP000827549">
    <property type="component" value="Chromosome 1"/>
</dbReference>
<evidence type="ECO:0000313" key="1">
    <source>
        <dbReference type="EMBL" id="WOO77453.1"/>
    </source>
</evidence>
<dbReference type="AlphaFoldDB" id="A0AAF0Y644"/>